<dbReference type="Gene3D" id="3.40.50.300">
    <property type="entry name" value="P-loop containing nucleotide triphosphate hydrolases"/>
    <property type="match status" value="1"/>
</dbReference>
<reference evidence="2 3" key="1">
    <citation type="submission" date="2018-06" db="EMBL/GenBank/DDBJ databases">
        <title>Genomic Encyclopedia of Type Strains, Phase IV (KMG-V): Genome sequencing to study the core and pangenomes of soil and plant-associated prokaryotes.</title>
        <authorList>
            <person name="Whitman W."/>
        </authorList>
    </citation>
    <scope>NUCLEOTIDE SEQUENCE [LARGE SCALE GENOMIC DNA]</scope>
    <source>
        <strain evidence="2 3">SRCL-318</strain>
    </source>
</reference>
<dbReference type="EMBL" id="QJSQ01000016">
    <property type="protein sequence ID" value="PYE20479.1"/>
    <property type="molecule type" value="Genomic_DNA"/>
</dbReference>
<dbReference type="SMART" id="SM00382">
    <property type="entry name" value="AAA"/>
    <property type="match status" value="1"/>
</dbReference>
<evidence type="ECO:0000259" key="1">
    <source>
        <dbReference type="SMART" id="SM00382"/>
    </source>
</evidence>
<dbReference type="Proteomes" id="UP000247772">
    <property type="component" value="Unassembled WGS sequence"/>
</dbReference>
<evidence type="ECO:0000313" key="3">
    <source>
        <dbReference type="Proteomes" id="UP000247772"/>
    </source>
</evidence>
<protein>
    <submittedName>
        <fullName evidence="2">Putative ATPase</fullName>
    </submittedName>
</protein>
<dbReference type="InterPro" id="IPR003593">
    <property type="entry name" value="AAA+_ATPase"/>
</dbReference>
<dbReference type="Pfam" id="PF25872">
    <property type="entry name" value="HTH_77"/>
    <property type="match status" value="1"/>
</dbReference>
<sequence>MVRIAEYEIDPEMRELRGSGAPQPLGARAFDVLATLVRAGGEIVTKEALKRGVWPATPLCPSCATSLIGRQAEIDAALATLDAAQTLTITGPAGIGKTALALTIAQRLGTVAAFDTCFVELSMLKGQQELLAAIADRCGAGTDDGTAPLERIRRALAQRRSLLVLDTAEHLIDEVGSLTARIVPDNPGLRVLVTSRERLYGTHERVMRLAPLAVPSSAASFAEALDTAAVQLFLERAQSVDKAIRIENNLIHHVAEICRRLDGNPLEIELAAARAPLFGVVELNHRLDDRMDLLTSGYRTALPRHRTLRANLDWSYHLLSTPTRRLFRRLAVFNSAFTLDAVRAVVCDKTLKDTCAMEGICELAAKSMITVECESPLVTYRLGQTLRTYALERLRCDDDATTLAQRNARYLASLAHGPADSRSG</sequence>
<evidence type="ECO:0000313" key="2">
    <source>
        <dbReference type="EMBL" id="PYE20479.1"/>
    </source>
</evidence>
<feature type="domain" description="AAA+ ATPase" evidence="1">
    <location>
        <begin position="83"/>
        <end position="219"/>
    </location>
</feature>
<dbReference type="SUPFAM" id="SSF46894">
    <property type="entry name" value="C-terminal effector domain of the bipartite response regulators"/>
    <property type="match status" value="1"/>
</dbReference>
<dbReference type="PANTHER" id="PTHR47691:SF3">
    <property type="entry name" value="HTH-TYPE TRANSCRIPTIONAL REGULATOR RV0890C-RELATED"/>
    <property type="match status" value="1"/>
</dbReference>
<dbReference type="InterPro" id="IPR058852">
    <property type="entry name" value="HTH_77"/>
</dbReference>
<dbReference type="PANTHER" id="PTHR47691">
    <property type="entry name" value="REGULATOR-RELATED"/>
    <property type="match status" value="1"/>
</dbReference>
<dbReference type="GO" id="GO:0003677">
    <property type="term" value="F:DNA binding"/>
    <property type="evidence" value="ECO:0007669"/>
    <property type="project" value="InterPro"/>
</dbReference>
<dbReference type="InterPro" id="IPR027417">
    <property type="entry name" value="P-loop_NTPase"/>
</dbReference>
<comment type="caution">
    <text evidence="2">The sequence shown here is derived from an EMBL/GenBank/DDBJ whole genome shotgun (WGS) entry which is preliminary data.</text>
</comment>
<dbReference type="InterPro" id="IPR016032">
    <property type="entry name" value="Sig_transdc_resp-reg_C-effctor"/>
</dbReference>
<dbReference type="Pfam" id="PF00931">
    <property type="entry name" value="NB-ARC"/>
    <property type="match status" value="1"/>
</dbReference>
<proteinExistence type="predicted"/>
<dbReference type="AlphaFoldDB" id="A0A2V4TR56"/>
<name>A0A2V4TR56_9BURK</name>
<dbReference type="SUPFAM" id="SSF52540">
    <property type="entry name" value="P-loop containing nucleoside triphosphate hydrolases"/>
    <property type="match status" value="1"/>
</dbReference>
<dbReference type="InterPro" id="IPR002182">
    <property type="entry name" value="NB-ARC"/>
</dbReference>
<dbReference type="GO" id="GO:0043531">
    <property type="term" value="F:ADP binding"/>
    <property type="evidence" value="ECO:0007669"/>
    <property type="project" value="InterPro"/>
</dbReference>
<dbReference type="InterPro" id="IPR036388">
    <property type="entry name" value="WH-like_DNA-bd_sf"/>
</dbReference>
<gene>
    <name evidence="2" type="ORF">C7410_11617</name>
</gene>
<organism evidence="2 3">
    <name type="scientific">Paraburkholderia silvatlantica</name>
    <dbReference type="NCBI Taxonomy" id="321895"/>
    <lineage>
        <taxon>Bacteria</taxon>
        <taxon>Pseudomonadati</taxon>
        <taxon>Pseudomonadota</taxon>
        <taxon>Betaproteobacteria</taxon>
        <taxon>Burkholderiales</taxon>
        <taxon>Burkholderiaceae</taxon>
        <taxon>Paraburkholderia</taxon>
    </lineage>
</organism>
<dbReference type="RefSeq" id="WP_181439949.1">
    <property type="nucleotide sequence ID" value="NZ_QJSQ01000016.1"/>
</dbReference>
<accession>A0A2V4TR56</accession>
<dbReference type="Gene3D" id="1.10.10.10">
    <property type="entry name" value="Winged helix-like DNA-binding domain superfamily/Winged helix DNA-binding domain"/>
    <property type="match status" value="1"/>
</dbReference>
<dbReference type="GO" id="GO:0006355">
    <property type="term" value="P:regulation of DNA-templated transcription"/>
    <property type="evidence" value="ECO:0007669"/>
    <property type="project" value="InterPro"/>
</dbReference>